<evidence type="ECO:0000313" key="5">
    <source>
        <dbReference type="EMBL" id="GHD21444.1"/>
    </source>
</evidence>
<evidence type="ECO:0000256" key="1">
    <source>
        <dbReference type="ARBA" id="ARBA00006739"/>
    </source>
</evidence>
<feature type="region of interest" description="Disordered" evidence="4">
    <location>
        <begin position="1"/>
        <end position="22"/>
    </location>
</feature>
<evidence type="ECO:0000313" key="6">
    <source>
        <dbReference type="Proteomes" id="UP000630142"/>
    </source>
</evidence>
<reference evidence="5" key="1">
    <citation type="journal article" date="2014" name="Int. J. Syst. Evol. Microbiol.">
        <title>Complete genome sequence of Corynebacterium casei LMG S-19264T (=DSM 44701T), isolated from a smear-ripened cheese.</title>
        <authorList>
            <consortium name="US DOE Joint Genome Institute (JGI-PGF)"/>
            <person name="Walter F."/>
            <person name="Albersmeier A."/>
            <person name="Kalinowski J."/>
            <person name="Ruckert C."/>
        </authorList>
    </citation>
    <scope>NUCLEOTIDE SEQUENCE</scope>
    <source>
        <strain evidence="5">KCTC 42249</strain>
    </source>
</reference>
<dbReference type="SUPFAM" id="SSF53448">
    <property type="entry name" value="Nucleotide-diphospho-sugar transferases"/>
    <property type="match status" value="1"/>
</dbReference>
<evidence type="ECO:0000256" key="3">
    <source>
        <dbReference type="ARBA" id="ARBA00022679"/>
    </source>
</evidence>
<keyword evidence="2" id="KW-0328">Glycosyltransferase</keyword>
<accession>A0A8J3DRD5</accession>
<proteinExistence type="inferred from homology"/>
<reference evidence="5" key="2">
    <citation type="submission" date="2020-09" db="EMBL/GenBank/DDBJ databases">
        <authorList>
            <person name="Sun Q."/>
            <person name="Kim S."/>
        </authorList>
    </citation>
    <scope>NUCLEOTIDE SEQUENCE</scope>
    <source>
        <strain evidence="5">KCTC 42249</strain>
    </source>
</reference>
<dbReference type="PANTHER" id="PTHR43179:SF12">
    <property type="entry name" value="GALACTOFURANOSYLTRANSFERASE GLFT2"/>
    <property type="match status" value="1"/>
</dbReference>
<feature type="compositionally biased region" description="Basic and acidic residues" evidence="4">
    <location>
        <begin position="1"/>
        <end position="12"/>
    </location>
</feature>
<gene>
    <name evidence="5" type="ORF">GCM10016234_35100</name>
</gene>
<evidence type="ECO:0000256" key="2">
    <source>
        <dbReference type="ARBA" id="ARBA00022676"/>
    </source>
</evidence>
<evidence type="ECO:0000256" key="4">
    <source>
        <dbReference type="SAM" id="MobiDB-lite"/>
    </source>
</evidence>
<evidence type="ECO:0008006" key="7">
    <source>
        <dbReference type="Google" id="ProtNLM"/>
    </source>
</evidence>
<dbReference type="Gene3D" id="3.90.550.10">
    <property type="entry name" value="Spore Coat Polysaccharide Biosynthesis Protein SpsA, Chain A"/>
    <property type="match status" value="1"/>
</dbReference>
<dbReference type="Pfam" id="PF05045">
    <property type="entry name" value="RgpF"/>
    <property type="match status" value="1"/>
</dbReference>
<comment type="similarity">
    <text evidence="1">Belongs to the glycosyltransferase 2 family.</text>
</comment>
<comment type="caution">
    <text evidence="5">The sequence shown here is derived from an EMBL/GenBank/DDBJ whole genome shotgun (WGS) entry which is preliminary data.</text>
</comment>
<protein>
    <recommendedName>
        <fullName evidence="7">Glycosyltransferase</fullName>
    </recommendedName>
</protein>
<dbReference type="GO" id="GO:0016757">
    <property type="term" value="F:glycosyltransferase activity"/>
    <property type="evidence" value="ECO:0007669"/>
    <property type="project" value="UniProtKB-KW"/>
</dbReference>
<sequence length="736" mass="82538">MTPEADASHGEDPEGLFSEPARQEHGSAALAARYEARIAALKADRDLRISEMRSERDAALEQARLIETSTAWRATLLLRRSFATKPRLRLFGRKVIKLGWWTISGQLPYRIRAWRHIRADATARRAEAMPGGNSQTPEVARPIENDYSAAVPFAYPMANLAEAPGLAVICHIFHENLTPEIHRYLRSIPFKSDIYISTDTASKKAIIERQFASWNNGCVQVRVTENRGRDIAPKLVGFRDVYDEYEFVLHLHSKQSSHDSVLNGWRGYLLENMLGSPEIVQSVFEAFTREPKLGIVASQHFEPVRAWINWGGNLDLANRLLAKFGKPFSYDQALDFPSGSMFWARSAALKPLLDLQLCPEDFPSEQAQIDGTLAHAIERLFYIACEYAGFTWMKIAQPGLFEATPCIVPINDIADLDRFMVKHVVSLTGPSRPARRKKQPEWIVAPTKGLVDRLQTRALGLDRQVDRSTRVAIGILTYNNASDQLQRMLSSARVSLEQAGLETHGRLYLTDNGVSTEQLTRANAAVTRLPSAGNVGFGAGHNRLMREAFAQGTDIYISANPDGAFHPAAITAMVQMMAAQDHKALIEACQFPSEHPKTYDPFTFQTAWASGACLAISRPVFEALRGFDDDFFMYCEDVDLSWRAKAAGFPVQICPRALFLHGVTNRPHNPAVLWMVFNSAVILARKWGDPSFEAWADRQLKELGGETPTVQPEKVPPEWQHFADFSHELHFSQARW</sequence>
<dbReference type="InterPro" id="IPR029044">
    <property type="entry name" value="Nucleotide-diphossugar_trans"/>
</dbReference>
<dbReference type="InterPro" id="IPR007739">
    <property type="entry name" value="RgpF"/>
</dbReference>
<dbReference type="Proteomes" id="UP000630142">
    <property type="component" value="Unassembled WGS sequence"/>
</dbReference>
<dbReference type="PANTHER" id="PTHR43179">
    <property type="entry name" value="RHAMNOSYLTRANSFERASE WBBL"/>
    <property type="match status" value="1"/>
</dbReference>
<keyword evidence="6" id="KW-1185">Reference proteome</keyword>
<keyword evidence="3" id="KW-0808">Transferase</keyword>
<name>A0A8J3DRD5_9HYPH</name>
<dbReference type="AlphaFoldDB" id="A0A8J3DRD5"/>
<organism evidence="5 6">
    <name type="scientific">Tianweitania populi</name>
    <dbReference type="NCBI Taxonomy" id="1607949"/>
    <lineage>
        <taxon>Bacteria</taxon>
        <taxon>Pseudomonadati</taxon>
        <taxon>Pseudomonadota</taxon>
        <taxon>Alphaproteobacteria</taxon>
        <taxon>Hyphomicrobiales</taxon>
        <taxon>Phyllobacteriaceae</taxon>
        <taxon>Tianweitania</taxon>
    </lineage>
</organism>
<dbReference type="EMBL" id="BMZQ01000003">
    <property type="protein sequence ID" value="GHD21444.1"/>
    <property type="molecule type" value="Genomic_DNA"/>
</dbReference>